<dbReference type="PROSITE" id="PS51257">
    <property type="entry name" value="PROKAR_LIPOPROTEIN"/>
    <property type="match status" value="1"/>
</dbReference>
<dbReference type="AlphaFoldDB" id="A0A091BI15"/>
<keyword evidence="2" id="KW-0732">Signal</keyword>
<gene>
    <name evidence="3" type="ORF">N789_08450</name>
</gene>
<accession>A0A091BI15</accession>
<dbReference type="PATRIC" id="fig|1121015.4.peg.1184"/>
<name>A0A091BI15_9GAMM</name>
<evidence type="ECO:0000313" key="4">
    <source>
        <dbReference type="Proteomes" id="UP000029385"/>
    </source>
</evidence>
<feature type="compositionally biased region" description="Pro residues" evidence="1">
    <location>
        <begin position="28"/>
        <end position="49"/>
    </location>
</feature>
<protein>
    <recommendedName>
        <fullName evidence="5">PKD domain-containing protein</fullName>
    </recommendedName>
</protein>
<dbReference type="OrthoDB" id="6008970at2"/>
<dbReference type="Proteomes" id="UP000029385">
    <property type="component" value="Unassembled WGS sequence"/>
</dbReference>
<evidence type="ECO:0008006" key="5">
    <source>
        <dbReference type="Google" id="ProtNLM"/>
    </source>
</evidence>
<evidence type="ECO:0000313" key="3">
    <source>
        <dbReference type="EMBL" id="KFN43970.1"/>
    </source>
</evidence>
<feature type="region of interest" description="Disordered" evidence="1">
    <location>
        <begin position="24"/>
        <end position="51"/>
    </location>
</feature>
<organism evidence="3 4">
    <name type="scientific">Arenimonas oryziterrae DSM 21050 = YC6267</name>
    <dbReference type="NCBI Taxonomy" id="1121015"/>
    <lineage>
        <taxon>Bacteria</taxon>
        <taxon>Pseudomonadati</taxon>
        <taxon>Pseudomonadota</taxon>
        <taxon>Gammaproteobacteria</taxon>
        <taxon>Lysobacterales</taxon>
        <taxon>Lysobacteraceae</taxon>
        <taxon>Arenimonas</taxon>
    </lineage>
</organism>
<keyword evidence="4" id="KW-1185">Reference proteome</keyword>
<evidence type="ECO:0000256" key="1">
    <source>
        <dbReference type="SAM" id="MobiDB-lite"/>
    </source>
</evidence>
<dbReference type="eggNOG" id="ENOG5031G1I">
    <property type="taxonomic scope" value="Bacteria"/>
</dbReference>
<dbReference type="RefSeq" id="WP_022969754.1">
    <property type="nucleotide sequence ID" value="NZ_ATVD01000003.1"/>
</dbReference>
<evidence type="ECO:0000256" key="2">
    <source>
        <dbReference type="SAM" id="SignalP"/>
    </source>
</evidence>
<proteinExistence type="predicted"/>
<feature type="signal peptide" evidence="2">
    <location>
        <begin position="1"/>
        <end position="26"/>
    </location>
</feature>
<comment type="caution">
    <text evidence="3">The sequence shown here is derived from an EMBL/GenBank/DDBJ whole genome shotgun (WGS) entry which is preliminary data.</text>
</comment>
<feature type="chain" id="PRO_5001869818" description="PKD domain-containing protein" evidence="2">
    <location>
        <begin position="27"/>
        <end position="162"/>
    </location>
</feature>
<sequence length="162" mass="16626">MNRNLSRTLFVSVLAGTMMLSACKKAEAPPPPPPPPAPMEPAPPPPPVAPTVSVVSVDLGSSVGADGKIAASGTTFAPKDTITASVATTTSDPAATVAGTLNAKWTYQDGQVVSEEPKSFSFAGPGVTNFQISKPDGWPAGKYKVEISLDGTVVQSKDFEVK</sequence>
<dbReference type="EMBL" id="AVCI01000004">
    <property type="protein sequence ID" value="KFN43970.1"/>
    <property type="molecule type" value="Genomic_DNA"/>
</dbReference>
<reference evidence="3 4" key="1">
    <citation type="submission" date="2013-09" db="EMBL/GenBank/DDBJ databases">
        <title>Genome sequencing of Arenimonas oryziterrae.</title>
        <authorList>
            <person name="Chen F."/>
            <person name="Wang G."/>
        </authorList>
    </citation>
    <scope>NUCLEOTIDE SEQUENCE [LARGE SCALE GENOMIC DNA]</scope>
    <source>
        <strain evidence="3 4">YC6267</strain>
    </source>
</reference>